<proteinExistence type="predicted"/>
<accession>A0ABY1R6T0</accession>
<evidence type="ECO:0000256" key="1">
    <source>
        <dbReference type="ARBA" id="ARBA00023015"/>
    </source>
</evidence>
<dbReference type="InterPro" id="IPR002577">
    <property type="entry name" value="HTH_HxlR"/>
</dbReference>
<dbReference type="InterPro" id="IPR036388">
    <property type="entry name" value="WH-like_DNA-bd_sf"/>
</dbReference>
<reference evidence="5 6" key="1">
    <citation type="submission" date="2017-05" db="EMBL/GenBank/DDBJ databases">
        <authorList>
            <person name="Varghese N."/>
            <person name="Submissions S."/>
        </authorList>
    </citation>
    <scope>NUCLEOTIDE SEQUENCE [LARGE SCALE GENOMIC DNA]</scope>
    <source>
        <strain evidence="5 6">DSM 18015</strain>
    </source>
</reference>
<dbReference type="PROSITE" id="PS51118">
    <property type="entry name" value="HTH_HXLR"/>
    <property type="match status" value="1"/>
</dbReference>
<organism evidence="5 6">
    <name type="scientific">Epilithonimonas pallida</name>
    <dbReference type="NCBI Taxonomy" id="373671"/>
    <lineage>
        <taxon>Bacteria</taxon>
        <taxon>Pseudomonadati</taxon>
        <taxon>Bacteroidota</taxon>
        <taxon>Flavobacteriia</taxon>
        <taxon>Flavobacteriales</taxon>
        <taxon>Weeksellaceae</taxon>
        <taxon>Chryseobacterium group</taxon>
        <taxon>Epilithonimonas</taxon>
    </lineage>
</organism>
<dbReference type="EMBL" id="FXUO01000006">
    <property type="protein sequence ID" value="SMP95055.1"/>
    <property type="molecule type" value="Genomic_DNA"/>
</dbReference>
<keyword evidence="3" id="KW-0804">Transcription</keyword>
<dbReference type="InterPro" id="IPR036390">
    <property type="entry name" value="WH_DNA-bd_sf"/>
</dbReference>
<evidence type="ECO:0000313" key="5">
    <source>
        <dbReference type="EMBL" id="SMP95055.1"/>
    </source>
</evidence>
<sequence>MKIIENNIERETTCAEELRAMRDSLEILGGKWKLMILRYLNNRQYQDIHFKKMEREIDGISAKMLSKQLKELETNLLITRTVKDENQLMVFYAITDYGKSVTPLTENLVEWGLKHRKKIIEG</sequence>
<dbReference type="Pfam" id="PF01638">
    <property type="entry name" value="HxlR"/>
    <property type="match status" value="1"/>
</dbReference>
<evidence type="ECO:0000256" key="3">
    <source>
        <dbReference type="ARBA" id="ARBA00023163"/>
    </source>
</evidence>
<gene>
    <name evidence="5" type="ORF">SAMN05421679_106218</name>
</gene>
<dbReference type="PANTHER" id="PTHR33204">
    <property type="entry name" value="TRANSCRIPTIONAL REGULATOR, MARR FAMILY"/>
    <property type="match status" value="1"/>
</dbReference>
<name>A0ABY1R6T0_9FLAO</name>
<dbReference type="SUPFAM" id="SSF46785">
    <property type="entry name" value="Winged helix' DNA-binding domain"/>
    <property type="match status" value="1"/>
</dbReference>
<dbReference type="Proteomes" id="UP001158050">
    <property type="component" value="Unassembled WGS sequence"/>
</dbReference>
<protein>
    <submittedName>
        <fullName evidence="5">Transcriptional regulator, HxlR family</fullName>
    </submittedName>
</protein>
<comment type="caution">
    <text evidence="5">The sequence shown here is derived from an EMBL/GenBank/DDBJ whole genome shotgun (WGS) entry which is preliminary data.</text>
</comment>
<evidence type="ECO:0000313" key="6">
    <source>
        <dbReference type="Proteomes" id="UP001158050"/>
    </source>
</evidence>
<feature type="domain" description="HTH hxlR-type" evidence="4">
    <location>
        <begin position="14"/>
        <end position="120"/>
    </location>
</feature>
<keyword evidence="2" id="KW-0238">DNA-binding</keyword>
<evidence type="ECO:0000259" key="4">
    <source>
        <dbReference type="PROSITE" id="PS51118"/>
    </source>
</evidence>
<dbReference type="RefSeq" id="WP_283417393.1">
    <property type="nucleotide sequence ID" value="NZ_FXUO01000006.1"/>
</dbReference>
<dbReference type="Gene3D" id="1.10.10.10">
    <property type="entry name" value="Winged helix-like DNA-binding domain superfamily/Winged helix DNA-binding domain"/>
    <property type="match status" value="1"/>
</dbReference>
<keyword evidence="6" id="KW-1185">Reference proteome</keyword>
<keyword evidence="1" id="KW-0805">Transcription regulation</keyword>
<evidence type="ECO:0000256" key="2">
    <source>
        <dbReference type="ARBA" id="ARBA00023125"/>
    </source>
</evidence>